<name>A0A6J5KXL9_9CAUD</name>
<reference evidence="1" key="1">
    <citation type="submission" date="2020-04" db="EMBL/GenBank/DDBJ databases">
        <authorList>
            <person name="Chiriac C."/>
            <person name="Salcher M."/>
            <person name="Ghai R."/>
            <person name="Kavagutti S V."/>
        </authorList>
    </citation>
    <scope>NUCLEOTIDE SEQUENCE</scope>
</reference>
<dbReference type="EMBL" id="LR796189">
    <property type="protein sequence ID" value="CAB4125717.1"/>
    <property type="molecule type" value="Genomic_DNA"/>
</dbReference>
<organism evidence="1">
    <name type="scientific">uncultured Caudovirales phage</name>
    <dbReference type="NCBI Taxonomy" id="2100421"/>
    <lineage>
        <taxon>Viruses</taxon>
        <taxon>Duplodnaviria</taxon>
        <taxon>Heunggongvirae</taxon>
        <taxon>Uroviricota</taxon>
        <taxon>Caudoviricetes</taxon>
        <taxon>Peduoviridae</taxon>
        <taxon>Maltschvirus</taxon>
        <taxon>Maltschvirus maltsch</taxon>
    </lineage>
</organism>
<accession>A0A6J5KXL9</accession>
<protein>
    <submittedName>
        <fullName evidence="1">Uncharacterized protein</fullName>
    </submittedName>
</protein>
<sequence length="72" mass="8359">MDYIKTEHEILQSIIDADGDCINASLCLRCPFASKCIDRAITKVRRLLPRETRVRLAYEKLFNELMENELDG</sequence>
<evidence type="ECO:0000313" key="1">
    <source>
        <dbReference type="EMBL" id="CAB4125717.1"/>
    </source>
</evidence>
<gene>
    <name evidence="1" type="ORF">UFOVP53_208</name>
</gene>
<proteinExistence type="predicted"/>